<reference evidence="10" key="1">
    <citation type="journal article" date="2019" name="Int. J. Syst. Evol. Microbiol.">
        <title>The Global Catalogue of Microorganisms (GCM) 10K type strain sequencing project: providing services to taxonomists for standard genome sequencing and annotation.</title>
        <authorList>
            <consortium name="The Broad Institute Genomics Platform"/>
            <consortium name="The Broad Institute Genome Sequencing Center for Infectious Disease"/>
            <person name="Wu L."/>
            <person name="Ma J."/>
        </authorList>
    </citation>
    <scope>NUCLEOTIDE SEQUENCE [LARGE SCALE GENOMIC DNA]</scope>
    <source>
        <strain evidence="10">NBRC 113072</strain>
    </source>
</reference>
<dbReference type="Proteomes" id="UP001157126">
    <property type="component" value="Unassembled WGS sequence"/>
</dbReference>
<proteinExistence type="predicted"/>
<dbReference type="PROSITE" id="PS51471">
    <property type="entry name" value="FE2OG_OXY"/>
    <property type="match status" value="1"/>
</dbReference>
<dbReference type="InterPro" id="IPR006620">
    <property type="entry name" value="Pro_4_hyd_alph"/>
</dbReference>
<keyword evidence="4" id="KW-0223">Dioxygenase</keyword>
<dbReference type="EMBL" id="BSUO01000001">
    <property type="protein sequence ID" value="GMA40271.1"/>
    <property type="molecule type" value="Genomic_DNA"/>
</dbReference>
<evidence type="ECO:0000313" key="9">
    <source>
        <dbReference type="EMBL" id="GMA40271.1"/>
    </source>
</evidence>
<evidence type="ECO:0000259" key="8">
    <source>
        <dbReference type="PROSITE" id="PS51471"/>
    </source>
</evidence>
<feature type="region of interest" description="Disordered" evidence="7">
    <location>
        <begin position="615"/>
        <end position="691"/>
    </location>
</feature>
<evidence type="ECO:0000313" key="10">
    <source>
        <dbReference type="Proteomes" id="UP001157126"/>
    </source>
</evidence>
<keyword evidence="2" id="KW-0479">Metal-binding</keyword>
<dbReference type="RefSeq" id="WP_284304009.1">
    <property type="nucleotide sequence ID" value="NZ_BSUO01000001.1"/>
</dbReference>
<dbReference type="Pfam" id="PF13640">
    <property type="entry name" value="2OG-FeII_Oxy_3"/>
    <property type="match status" value="1"/>
</dbReference>
<evidence type="ECO:0000256" key="6">
    <source>
        <dbReference type="ARBA" id="ARBA00023004"/>
    </source>
</evidence>
<comment type="caution">
    <text evidence="9">The sequence shown here is derived from an EMBL/GenBank/DDBJ whole genome shotgun (WGS) entry which is preliminary data.</text>
</comment>
<evidence type="ECO:0000256" key="3">
    <source>
        <dbReference type="ARBA" id="ARBA00022896"/>
    </source>
</evidence>
<dbReference type="PANTHER" id="PTHR33099:SF7">
    <property type="entry name" value="MYND-TYPE DOMAIN-CONTAINING PROTEIN"/>
    <property type="match status" value="1"/>
</dbReference>
<evidence type="ECO:0000256" key="1">
    <source>
        <dbReference type="ARBA" id="ARBA00001961"/>
    </source>
</evidence>
<keyword evidence="5" id="KW-0560">Oxidoreductase</keyword>
<dbReference type="PANTHER" id="PTHR33099">
    <property type="entry name" value="FE2OG DIOXYGENASE DOMAIN-CONTAINING PROTEIN"/>
    <property type="match status" value="1"/>
</dbReference>
<evidence type="ECO:0000256" key="2">
    <source>
        <dbReference type="ARBA" id="ARBA00022723"/>
    </source>
</evidence>
<feature type="compositionally biased region" description="Low complexity" evidence="7">
    <location>
        <begin position="665"/>
        <end position="691"/>
    </location>
</feature>
<evidence type="ECO:0000256" key="4">
    <source>
        <dbReference type="ARBA" id="ARBA00022964"/>
    </source>
</evidence>
<sequence>MTRTHLDELARLLGGEASARSSAQLSTLPQDPTVTVAGYGKLQLPLTAAHAKKLLAHGEPAPFGKGEETLLDTDVRHTWHFPNAHVDVDWHGRLDDVLEEARSALGLPTSCRLEAEFHSLLVYERGQFFALHQDSEKDDAMVASLVVVLPCPFSGGELVVHGQGGAREYGGSRTDATLIAFYADVLHEVRPVRTGHRVALTYNLLLRGDTSVREVERDAVADAATLLRAHFETPETPPHGGAPTTPIRLAYLLDHSYTPRALAQGLGRLKGVDAERGAVLTAAATRAGCEVTLALADVHEVRDAFSADEYLIDSDATITHWLTPDGDVVEAGLGLGDDIAATTPSRSLRAYASEHEGYMGNYGNTVDRWYHRGALLIWPTHLAFANRAQTAPVRELRHLLIRLADQDDAAVARDLRGLLSTWADIVRTSRPNRSLHRARRTRDADGGEVAALFDLTLALARFLDDETIVDALLDPFLLDDLRPEAAVNLIGASEVRGLAWTTARVGSWSTPAGRWGHHTLREDWVENLPELCSELAPRPDLAHLVLERAWSWLRTRMEACVGVAPTSTVRKRLAELGELLAAVLGGVGEVDDDTVRADVTAWCRGWSRRRSLTSSWPHWTQPRRGRRTASSVRGCATLPRSRRPSSRPEPIPPPANRMTGRSRLRPAAPATCARSSPTSSPTASRAGWSGR</sequence>
<feature type="domain" description="Fe2OG dioxygenase" evidence="8">
    <location>
        <begin position="107"/>
        <end position="208"/>
    </location>
</feature>
<dbReference type="InterPro" id="IPR044862">
    <property type="entry name" value="Pro_4_hyd_alph_FE2OG_OXY"/>
</dbReference>
<dbReference type="SMART" id="SM00702">
    <property type="entry name" value="P4Hc"/>
    <property type="match status" value="1"/>
</dbReference>
<keyword evidence="6" id="KW-0408">Iron</keyword>
<accession>A0ABQ6IRF3</accession>
<protein>
    <recommendedName>
        <fullName evidence="8">Fe2OG dioxygenase domain-containing protein</fullName>
    </recommendedName>
</protein>
<keyword evidence="10" id="KW-1185">Reference proteome</keyword>
<name>A0ABQ6IRF3_9MICO</name>
<evidence type="ECO:0000256" key="7">
    <source>
        <dbReference type="SAM" id="MobiDB-lite"/>
    </source>
</evidence>
<dbReference type="Gene3D" id="2.60.120.620">
    <property type="entry name" value="q2cbj1_9rhob like domain"/>
    <property type="match status" value="1"/>
</dbReference>
<comment type="cofactor">
    <cofactor evidence="1">
        <name>L-ascorbate</name>
        <dbReference type="ChEBI" id="CHEBI:38290"/>
    </cofactor>
</comment>
<evidence type="ECO:0000256" key="5">
    <source>
        <dbReference type="ARBA" id="ARBA00023002"/>
    </source>
</evidence>
<dbReference type="InterPro" id="IPR005123">
    <property type="entry name" value="Oxoglu/Fe-dep_dioxygenase_dom"/>
</dbReference>
<gene>
    <name evidence="9" type="ORF">GCM10025883_23160</name>
</gene>
<keyword evidence="3" id="KW-0847">Vitamin C</keyword>
<organism evidence="9 10">
    <name type="scientific">Mobilicoccus caccae</name>
    <dbReference type="NCBI Taxonomy" id="1859295"/>
    <lineage>
        <taxon>Bacteria</taxon>
        <taxon>Bacillati</taxon>
        <taxon>Actinomycetota</taxon>
        <taxon>Actinomycetes</taxon>
        <taxon>Micrococcales</taxon>
        <taxon>Dermatophilaceae</taxon>
        <taxon>Mobilicoccus</taxon>
    </lineage>
</organism>